<evidence type="ECO:0000256" key="11">
    <source>
        <dbReference type="RuleBase" id="RU364145"/>
    </source>
</evidence>
<keyword evidence="13" id="KW-1185">Reference proteome</keyword>
<evidence type="ECO:0000256" key="9">
    <source>
        <dbReference type="ARBA" id="ARBA00025687"/>
    </source>
</evidence>
<dbReference type="SUPFAM" id="SSF140718">
    <property type="entry name" value="Mediator hinge subcomplex-like"/>
    <property type="match status" value="1"/>
</dbReference>
<reference evidence="12" key="1">
    <citation type="journal article" date="2021" name="Mol. Ecol. Resour.">
        <title>Apolygus lucorum genome provides insights into omnivorousness and mesophyll feeding.</title>
        <authorList>
            <person name="Liu Y."/>
            <person name="Liu H."/>
            <person name="Wang H."/>
            <person name="Huang T."/>
            <person name="Liu B."/>
            <person name="Yang B."/>
            <person name="Yin L."/>
            <person name="Li B."/>
            <person name="Zhang Y."/>
            <person name="Zhang S."/>
            <person name="Jiang F."/>
            <person name="Zhang X."/>
            <person name="Ren Y."/>
            <person name="Wang B."/>
            <person name="Wang S."/>
            <person name="Lu Y."/>
            <person name="Wu K."/>
            <person name="Fan W."/>
            <person name="Wang G."/>
        </authorList>
    </citation>
    <scope>NUCLEOTIDE SEQUENCE</scope>
    <source>
        <strain evidence="12">12Hb</strain>
    </source>
</reference>
<evidence type="ECO:0000256" key="10">
    <source>
        <dbReference type="ARBA" id="ARBA00031260"/>
    </source>
</evidence>
<comment type="subunit">
    <text evidence="11">Component of the Mediator complex.</text>
</comment>
<comment type="caution">
    <text evidence="12">The sequence shown here is derived from an EMBL/GenBank/DDBJ whole genome shotgun (WGS) entry which is preliminary data.</text>
</comment>
<dbReference type="InterPro" id="IPR037212">
    <property type="entry name" value="Med7/Med21-like"/>
</dbReference>
<evidence type="ECO:0000256" key="8">
    <source>
        <dbReference type="ARBA" id="ARBA00023242"/>
    </source>
</evidence>
<evidence type="ECO:0000313" key="13">
    <source>
        <dbReference type="Proteomes" id="UP000466442"/>
    </source>
</evidence>
<sequence>MENSNENQEPPVAETPANITVEDVDIDFLPIIYEIIRSLERETLDSNQKPPPASQDVSQRVVELHKKLELAKDQIKRLPGVEYSKEQQLEKLEGLRKQLRLKRDLLLKYRTMCSFDIPK</sequence>
<dbReference type="InterPro" id="IPR039242">
    <property type="entry name" value="MED9_metazoa"/>
</dbReference>
<evidence type="ECO:0000256" key="2">
    <source>
        <dbReference type="ARBA" id="ARBA00008089"/>
    </source>
</evidence>
<comment type="similarity">
    <text evidence="2 11">Belongs to the Mediator complex subunit 9 family.</text>
</comment>
<dbReference type="PANTHER" id="PTHR20844:SF0">
    <property type="entry name" value="MEDIATOR OF RNA POLYMERASE II TRANSCRIPTION SUBUNIT 9"/>
    <property type="match status" value="1"/>
</dbReference>
<dbReference type="GO" id="GO:0003712">
    <property type="term" value="F:transcription coregulator activity"/>
    <property type="evidence" value="ECO:0007669"/>
    <property type="project" value="InterPro"/>
</dbReference>
<keyword evidence="5" id="KW-0175">Coiled coil</keyword>
<evidence type="ECO:0000256" key="4">
    <source>
        <dbReference type="ARBA" id="ARBA00023015"/>
    </source>
</evidence>
<evidence type="ECO:0000313" key="12">
    <source>
        <dbReference type="EMBL" id="KAF6203841.1"/>
    </source>
</evidence>
<evidence type="ECO:0000256" key="6">
    <source>
        <dbReference type="ARBA" id="ARBA00023159"/>
    </source>
</evidence>
<proteinExistence type="inferred from homology"/>
<comment type="subcellular location">
    <subcellularLocation>
        <location evidence="1 11">Nucleus</location>
    </subcellularLocation>
</comment>
<keyword evidence="4 11" id="KW-0805">Transcription regulation</keyword>
<evidence type="ECO:0000256" key="3">
    <source>
        <dbReference type="ARBA" id="ARBA00020636"/>
    </source>
</evidence>
<accession>A0A8S9X679</accession>
<dbReference type="GO" id="GO:0006357">
    <property type="term" value="P:regulation of transcription by RNA polymerase II"/>
    <property type="evidence" value="ECO:0007669"/>
    <property type="project" value="InterPro"/>
</dbReference>
<protein>
    <recommendedName>
        <fullName evidence="3 11">Mediator of RNA polymerase II transcription subunit 9</fullName>
    </recommendedName>
    <alternativeName>
        <fullName evidence="10 11">Mediator complex subunit 9</fullName>
    </alternativeName>
</protein>
<keyword evidence="7 11" id="KW-0804">Transcription</keyword>
<evidence type="ECO:0000256" key="5">
    <source>
        <dbReference type="ARBA" id="ARBA00023054"/>
    </source>
</evidence>
<dbReference type="EMBL" id="WIXP02000010">
    <property type="protein sequence ID" value="KAF6203841.1"/>
    <property type="molecule type" value="Genomic_DNA"/>
</dbReference>
<dbReference type="OrthoDB" id="5950777at2759"/>
<evidence type="ECO:0000256" key="7">
    <source>
        <dbReference type="ARBA" id="ARBA00023163"/>
    </source>
</evidence>
<comment type="function">
    <text evidence="9 11">Component of the Mediator complex, a coactivator involved in the regulated transcription of nearly all RNA polymerase II-dependent genes. Mediator functions as a bridge to convey information from gene-specific regulatory proteins to the basal RNA polymerase II transcription machinery. Mediator is recruited to promoters by direct interactions with regulatory proteins and serves as a scaffold for the assembly of a functional preinitiation complex with RNA polymerase II and the general transcription factors.</text>
</comment>
<dbReference type="GO" id="GO:0016592">
    <property type="term" value="C:mediator complex"/>
    <property type="evidence" value="ECO:0007669"/>
    <property type="project" value="InterPro"/>
</dbReference>
<organism evidence="12 13">
    <name type="scientific">Apolygus lucorum</name>
    <name type="common">Small green plant bug</name>
    <name type="synonym">Lygocoris lucorum</name>
    <dbReference type="NCBI Taxonomy" id="248454"/>
    <lineage>
        <taxon>Eukaryota</taxon>
        <taxon>Metazoa</taxon>
        <taxon>Ecdysozoa</taxon>
        <taxon>Arthropoda</taxon>
        <taxon>Hexapoda</taxon>
        <taxon>Insecta</taxon>
        <taxon>Pterygota</taxon>
        <taxon>Neoptera</taxon>
        <taxon>Paraneoptera</taxon>
        <taxon>Hemiptera</taxon>
        <taxon>Heteroptera</taxon>
        <taxon>Panheteroptera</taxon>
        <taxon>Cimicomorpha</taxon>
        <taxon>Miridae</taxon>
        <taxon>Mirini</taxon>
        <taxon>Apolygus</taxon>
    </lineage>
</organism>
<gene>
    <name evidence="11" type="primary">MED9</name>
    <name evidence="12" type="ORF">GE061_002176</name>
</gene>
<dbReference type="PANTHER" id="PTHR20844">
    <property type="entry name" value="MEDIATOR OF RNA POLYMERASE II TRANSCRIPTION, SUBUNIT 9"/>
    <property type="match status" value="1"/>
</dbReference>
<keyword evidence="8 11" id="KW-0539">Nucleus</keyword>
<name>A0A8S9X679_APOLU</name>
<dbReference type="Pfam" id="PF07544">
    <property type="entry name" value="Med9"/>
    <property type="match status" value="1"/>
</dbReference>
<dbReference type="AlphaFoldDB" id="A0A8S9X679"/>
<dbReference type="InterPro" id="IPR011425">
    <property type="entry name" value="Med9"/>
</dbReference>
<dbReference type="Proteomes" id="UP000466442">
    <property type="component" value="Unassembled WGS sequence"/>
</dbReference>
<evidence type="ECO:0000256" key="1">
    <source>
        <dbReference type="ARBA" id="ARBA00004123"/>
    </source>
</evidence>
<keyword evidence="6 11" id="KW-0010">Activator</keyword>